<dbReference type="InterPro" id="IPR023867">
    <property type="entry name" value="Sulphatase_maturase_rSAM"/>
</dbReference>
<dbReference type="InterPro" id="IPR058240">
    <property type="entry name" value="rSAM_sf"/>
</dbReference>
<dbReference type="SUPFAM" id="SSF102114">
    <property type="entry name" value="Radical SAM enzymes"/>
    <property type="match status" value="1"/>
</dbReference>
<dbReference type="CDD" id="cd01335">
    <property type="entry name" value="Radical_SAM"/>
    <property type="match status" value="1"/>
</dbReference>
<dbReference type="SFLD" id="SFLDG01067">
    <property type="entry name" value="SPASM/twitch_domain_containing"/>
    <property type="match status" value="1"/>
</dbReference>
<comment type="similarity">
    <text evidence="7">Belongs to the radical SAM superfamily. Anaerobic sulfatase-maturating enzyme family.</text>
</comment>
<dbReference type="Proteomes" id="UP000469523">
    <property type="component" value="Unassembled WGS sequence"/>
</dbReference>
<proteinExistence type="inferred from homology"/>
<dbReference type="PROSITE" id="PS01305">
    <property type="entry name" value="MOAA_NIFB_PQQE"/>
    <property type="match status" value="1"/>
</dbReference>
<evidence type="ECO:0000256" key="1">
    <source>
        <dbReference type="ARBA" id="ARBA00001966"/>
    </source>
</evidence>
<keyword evidence="3" id="KW-0949">S-adenosyl-L-methionine</keyword>
<keyword evidence="10" id="KW-1185">Reference proteome</keyword>
<dbReference type="SFLD" id="SFLDG01384">
    <property type="entry name" value="thioether_bond_formation_requi"/>
    <property type="match status" value="1"/>
</dbReference>
<dbReference type="PANTHER" id="PTHR43273:SF3">
    <property type="entry name" value="ANAEROBIC SULFATASE-MATURATING ENZYME HOMOLOG ASLB-RELATED"/>
    <property type="match status" value="1"/>
</dbReference>
<protein>
    <submittedName>
        <fullName evidence="9">Radical SAM protein</fullName>
    </submittedName>
</protein>
<keyword evidence="2" id="KW-0004">4Fe-4S</keyword>
<evidence type="ECO:0000259" key="8">
    <source>
        <dbReference type="PROSITE" id="PS51918"/>
    </source>
</evidence>
<dbReference type="AlphaFoldDB" id="A0A6N7XWF4"/>
<dbReference type="InterPro" id="IPR007197">
    <property type="entry name" value="rSAM"/>
</dbReference>
<dbReference type="GO" id="GO:0016491">
    <property type="term" value="F:oxidoreductase activity"/>
    <property type="evidence" value="ECO:0007669"/>
    <property type="project" value="InterPro"/>
</dbReference>
<keyword evidence="4" id="KW-0479">Metal-binding</keyword>
<organism evidence="9 10">
    <name type="scientific">Tissierella pigra</name>
    <dbReference type="NCBI Taxonomy" id="2607614"/>
    <lineage>
        <taxon>Bacteria</taxon>
        <taxon>Bacillati</taxon>
        <taxon>Bacillota</taxon>
        <taxon>Tissierellia</taxon>
        <taxon>Tissierellales</taxon>
        <taxon>Tissierellaceae</taxon>
        <taxon>Tissierella</taxon>
    </lineage>
</organism>
<evidence type="ECO:0000256" key="5">
    <source>
        <dbReference type="ARBA" id="ARBA00023004"/>
    </source>
</evidence>
<evidence type="ECO:0000313" key="9">
    <source>
        <dbReference type="EMBL" id="MSU00815.1"/>
    </source>
</evidence>
<dbReference type="PROSITE" id="PS51918">
    <property type="entry name" value="RADICAL_SAM"/>
    <property type="match status" value="1"/>
</dbReference>
<evidence type="ECO:0000256" key="7">
    <source>
        <dbReference type="ARBA" id="ARBA00023601"/>
    </source>
</evidence>
<sequence>MRLKMEGGKFLINKVWEQNGKYYVYDAQRDTYRKISRGLYDLISEKKEVSNDDVIGEEYRNLQQDGFFRDINIEEFCHPLTDSLEYYLNRKLSLVTLQITQDCNLRCSYCPYTGNDNVNRLHKKKYMDIDLAKKAIDYLYAHSIDSEKITIGFYGGEPLLAFDTMKSVVDYAHNLIQDKLLSFTITTNATLMNREILEFLNDNNFDLVISIDGPKEINDANRVFANVKDSVFNKVMENIEIIYREYPDLFNRTTINMVIDPRFSLDKYAELFNINEAMRKIKVQSTVLDDTYKSIKNHFSDEFMESYYQYKEEMGKFLFEGNNLSDRVSYQLGMPLFNSLFERIINGFDEKWGFSKNICPSGPCIPGATRWMVDINGNFFPCERISETVEENVIGNIEEGFNLEKAKFILNIHNLSKDKCINCFAFRHCDGCIKKYEGCISGNEEQLENECNQIRAGFDNILHDIINFNERYGYYGQ</sequence>
<keyword evidence="6" id="KW-0411">Iron-sulfur</keyword>
<dbReference type="SFLD" id="SFLDG01386">
    <property type="entry name" value="main_SPASM_domain-containing"/>
    <property type="match status" value="1"/>
</dbReference>
<evidence type="ECO:0000313" key="10">
    <source>
        <dbReference type="Proteomes" id="UP000469523"/>
    </source>
</evidence>
<dbReference type="Gene3D" id="3.20.20.70">
    <property type="entry name" value="Aldolase class I"/>
    <property type="match status" value="1"/>
</dbReference>
<dbReference type="InterPro" id="IPR000385">
    <property type="entry name" value="MoaA_NifB_PqqE_Fe-S-bd_CS"/>
</dbReference>
<dbReference type="InterPro" id="IPR013785">
    <property type="entry name" value="Aldolase_TIM"/>
</dbReference>
<name>A0A6N7XWF4_9FIRM</name>
<evidence type="ECO:0000256" key="4">
    <source>
        <dbReference type="ARBA" id="ARBA00022723"/>
    </source>
</evidence>
<dbReference type="GO" id="GO:0051539">
    <property type="term" value="F:4 iron, 4 sulfur cluster binding"/>
    <property type="evidence" value="ECO:0007669"/>
    <property type="project" value="UniProtKB-KW"/>
</dbReference>
<dbReference type="EMBL" id="VUNQ01000007">
    <property type="protein sequence ID" value="MSU00815.1"/>
    <property type="molecule type" value="Genomic_DNA"/>
</dbReference>
<gene>
    <name evidence="9" type="ORF">FYJ83_04950</name>
</gene>
<feature type="domain" description="Radical SAM core" evidence="8">
    <location>
        <begin position="87"/>
        <end position="327"/>
    </location>
</feature>
<comment type="cofactor">
    <cofactor evidence="1">
        <name>[4Fe-4S] cluster</name>
        <dbReference type="ChEBI" id="CHEBI:49883"/>
    </cofactor>
</comment>
<dbReference type="PANTHER" id="PTHR43273">
    <property type="entry name" value="ANAEROBIC SULFATASE-MATURATING ENZYME HOMOLOG ASLB-RELATED"/>
    <property type="match status" value="1"/>
</dbReference>
<dbReference type="SFLD" id="SFLDS00029">
    <property type="entry name" value="Radical_SAM"/>
    <property type="match status" value="1"/>
</dbReference>
<reference evidence="9 10" key="1">
    <citation type="submission" date="2019-09" db="EMBL/GenBank/DDBJ databases">
        <title>In-depth cultivation of the pig gut microbiome towards novel bacterial diversity and tailored functional studies.</title>
        <authorList>
            <person name="Wylensek D."/>
            <person name="Hitch T.C.A."/>
            <person name="Clavel T."/>
        </authorList>
    </citation>
    <scope>NUCLEOTIDE SEQUENCE [LARGE SCALE GENOMIC DNA]</scope>
    <source>
        <strain evidence="9 10">WCA3-693-APC-4?</strain>
    </source>
</reference>
<dbReference type="GO" id="GO:0046872">
    <property type="term" value="F:metal ion binding"/>
    <property type="evidence" value="ECO:0007669"/>
    <property type="project" value="UniProtKB-KW"/>
</dbReference>
<dbReference type="Pfam" id="PF04055">
    <property type="entry name" value="Radical_SAM"/>
    <property type="match status" value="1"/>
</dbReference>
<evidence type="ECO:0000256" key="6">
    <source>
        <dbReference type="ARBA" id="ARBA00023014"/>
    </source>
</evidence>
<keyword evidence="5" id="KW-0408">Iron</keyword>
<evidence type="ECO:0000256" key="2">
    <source>
        <dbReference type="ARBA" id="ARBA00022485"/>
    </source>
</evidence>
<comment type="caution">
    <text evidence="9">The sequence shown here is derived from an EMBL/GenBank/DDBJ whole genome shotgun (WGS) entry which is preliminary data.</text>
</comment>
<accession>A0A6N7XWF4</accession>
<evidence type="ECO:0000256" key="3">
    <source>
        <dbReference type="ARBA" id="ARBA00022691"/>
    </source>
</evidence>